<dbReference type="InterPro" id="IPR000835">
    <property type="entry name" value="HTH_MarR-typ"/>
</dbReference>
<name>A0A4S3B2W6_9ENTE</name>
<accession>A0A4S3B2W6</accession>
<dbReference type="RefSeq" id="WP_136136866.1">
    <property type="nucleotide sequence ID" value="NZ_SDGV01000015.1"/>
</dbReference>
<feature type="domain" description="HTH marR-type" evidence="4">
    <location>
        <begin position="6"/>
        <end position="138"/>
    </location>
</feature>
<dbReference type="Proteomes" id="UP000310506">
    <property type="component" value="Unassembled WGS sequence"/>
</dbReference>
<gene>
    <name evidence="5" type="ORF">ESZ54_06530</name>
</gene>
<comment type="caution">
    <text evidence="5">The sequence shown here is derived from an EMBL/GenBank/DDBJ whole genome shotgun (WGS) entry which is preliminary data.</text>
</comment>
<dbReference type="SUPFAM" id="SSF46785">
    <property type="entry name" value="Winged helix' DNA-binding domain"/>
    <property type="match status" value="1"/>
</dbReference>
<dbReference type="PANTHER" id="PTHR42756:SF1">
    <property type="entry name" value="TRANSCRIPTIONAL REPRESSOR OF EMRAB OPERON"/>
    <property type="match status" value="1"/>
</dbReference>
<evidence type="ECO:0000259" key="4">
    <source>
        <dbReference type="PROSITE" id="PS50995"/>
    </source>
</evidence>
<organism evidence="5 6">
    <name type="scientific">Vagococcus silagei</name>
    <dbReference type="NCBI Taxonomy" id="2508885"/>
    <lineage>
        <taxon>Bacteria</taxon>
        <taxon>Bacillati</taxon>
        <taxon>Bacillota</taxon>
        <taxon>Bacilli</taxon>
        <taxon>Lactobacillales</taxon>
        <taxon>Enterococcaceae</taxon>
        <taxon>Vagococcus</taxon>
    </lineage>
</organism>
<proteinExistence type="predicted"/>
<dbReference type="OrthoDB" id="2293546at2"/>
<dbReference type="PANTHER" id="PTHR42756">
    <property type="entry name" value="TRANSCRIPTIONAL REGULATOR, MARR"/>
    <property type="match status" value="1"/>
</dbReference>
<keyword evidence="1" id="KW-0805">Transcription regulation</keyword>
<keyword evidence="3" id="KW-0804">Transcription</keyword>
<dbReference type="Pfam" id="PF01047">
    <property type="entry name" value="MarR"/>
    <property type="match status" value="1"/>
</dbReference>
<dbReference type="GO" id="GO:0003700">
    <property type="term" value="F:DNA-binding transcription factor activity"/>
    <property type="evidence" value="ECO:0007669"/>
    <property type="project" value="InterPro"/>
</dbReference>
<sequence length="151" mass="17646">MEQTLNFQIYQTLHSISRNMHHLAHYIGDQQGDMQQLGRSLNYINDHKNVTAKDIAAFYNIKSSSATVKVNKLVEEGYVEKTRDTKDLRVYFLNLTEKGIKKRNAINQDTTTLIEDLFDDLTENQKRVLFDELQLIEHRLESKKNNQTSDN</sequence>
<dbReference type="InterPro" id="IPR036388">
    <property type="entry name" value="WH-like_DNA-bd_sf"/>
</dbReference>
<evidence type="ECO:0000256" key="1">
    <source>
        <dbReference type="ARBA" id="ARBA00023015"/>
    </source>
</evidence>
<protein>
    <submittedName>
        <fullName evidence="5">MarR family transcriptional regulator</fullName>
    </submittedName>
</protein>
<dbReference type="AlphaFoldDB" id="A0A4S3B2W6"/>
<dbReference type="Gene3D" id="1.10.10.10">
    <property type="entry name" value="Winged helix-like DNA-binding domain superfamily/Winged helix DNA-binding domain"/>
    <property type="match status" value="1"/>
</dbReference>
<evidence type="ECO:0000256" key="3">
    <source>
        <dbReference type="ARBA" id="ARBA00023163"/>
    </source>
</evidence>
<dbReference type="PROSITE" id="PS50995">
    <property type="entry name" value="HTH_MARR_2"/>
    <property type="match status" value="1"/>
</dbReference>
<dbReference type="EMBL" id="SDGV01000015">
    <property type="protein sequence ID" value="THB61172.1"/>
    <property type="molecule type" value="Genomic_DNA"/>
</dbReference>
<evidence type="ECO:0000256" key="2">
    <source>
        <dbReference type="ARBA" id="ARBA00023125"/>
    </source>
</evidence>
<evidence type="ECO:0000313" key="6">
    <source>
        <dbReference type="Proteomes" id="UP000310506"/>
    </source>
</evidence>
<keyword evidence="2" id="KW-0238">DNA-binding</keyword>
<dbReference type="InterPro" id="IPR036390">
    <property type="entry name" value="WH_DNA-bd_sf"/>
</dbReference>
<reference evidence="5 6" key="1">
    <citation type="submission" date="2019-01" db="EMBL/GenBank/DDBJ databases">
        <title>Vagococcus silagei sp. nov. isolated from brewer's grain.</title>
        <authorList>
            <person name="Guu J.-R."/>
        </authorList>
    </citation>
    <scope>NUCLEOTIDE SEQUENCE [LARGE SCALE GENOMIC DNA]</scope>
    <source>
        <strain evidence="5 6">2B-2</strain>
    </source>
</reference>
<evidence type="ECO:0000313" key="5">
    <source>
        <dbReference type="EMBL" id="THB61172.1"/>
    </source>
</evidence>
<keyword evidence="6" id="KW-1185">Reference proteome</keyword>
<dbReference type="GO" id="GO:0003677">
    <property type="term" value="F:DNA binding"/>
    <property type="evidence" value="ECO:0007669"/>
    <property type="project" value="UniProtKB-KW"/>
</dbReference>
<dbReference type="SMART" id="SM00347">
    <property type="entry name" value="HTH_MARR"/>
    <property type="match status" value="1"/>
</dbReference>